<evidence type="ECO:0000313" key="4">
    <source>
        <dbReference type="Proteomes" id="UP000215509"/>
    </source>
</evidence>
<dbReference type="PANTHER" id="PTHR21366:SF22">
    <property type="entry name" value="VOC DOMAIN-CONTAINING PROTEIN"/>
    <property type="match status" value="1"/>
</dbReference>
<keyword evidence="4" id="KW-1185">Reference proteome</keyword>
<dbReference type="RefSeq" id="WP_094013602.1">
    <property type="nucleotide sequence ID" value="NZ_NMQW01000003.1"/>
</dbReference>
<dbReference type="EMBL" id="NMQW01000003">
    <property type="protein sequence ID" value="OXM87675.1"/>
    <property type="molecule type" value="Genomic_DNA"/>
</dbReference>
<name>A0A229UWY3_9BACL</name>
<dbReference type="Gene3D" id="3.10.180.10">
    <property type="entry name" value="2,3-Dihydroxybiphenyl 1,2-Dioxygenase, domain 1"/>
    <property type="match status" value="1"/>
</dbReference>
<accession>A0A229UWY3</accession>
<keyword evidence="1" id="KW-0479">Metal-binding</keyword>
<dbReference type="PROSITE" id="PS51819">
    <property type="entry name" value="VOC"/>
    <property type="match status" value="1"/>
</dbReference>
<evidence type="ECO:0000259" key="2">
    <source>
        <dbReference type="PROSITE" id="PS51819"/>
    </source>
</evidence>
<dbReference type="Proteomes" id="UP000215509">
    <property type="component" value="Unassembled WGS sequence"/>
</dbReference>
<evidence type="ECO:0000256" key="1">
    <source>
        <dbReference type="ARBA" id="ARBA00022723"/>
    </source>
</evidence>
<proteinExistence type="predicted"/>
<dbReference type="InterPro" id="IPR050383">
    <property type="entry name" value="GlyoxalaseI/FosfomycinResist"/>
</dbReference>
<dbReference type="OrthoDB" id="9800322at2"/>
<dbReference type="InterPro" id="IPR018146">
    <property type="entry name" value="Glyoxalase_1_CS"/>
</dbReference>
<protein>
    <submittedName>
        <fullName evidence="3">Glyoxalase</fullName>
    </submittedName>
</protein>
<comment type="caution">
    <text evidence="3">The sequence shown here is derived from an EMBL/GenBank/DDBJ whole genome shotgun (WGS) entry which is preliminary data.</text>
</comment>
<reference evidence="3 4" key="1">
    <citation type="submission" date="2017-07" db="EMBL/GenBank/DDBJ databases">
        <title>Genome sequencing and assembly of Paenibacillus rigui.</title>
        <authorList>
            <person name="Mayilraj S."/>
        </authorList>
    </citation>
    <scope>NUCLEOTIDE SEQUENCE [LARGE SCALE GENOMIC DNA]</scope>
    <source>
        <strain evidence="3 4">JCM 16352</strain>
    </source>
</reference>
<dbReference type="PROSITE" id="PS00934">
    <property type="entry name" value="GLYOXALASE_I_1"/>
    <property type="match status" value="1"/>
</dbReference>
<sequence length="136" mass="15484">MERGWWSVFFAIQGIHHVSLIVRDLDRAKAFYGNVLGLKAIERPPFDFPGAWYAVGPNQQLHLIVHQGETLRQGGIDTRDGHFAIRVASFKETRGWLERQGVPFEARPHAKAGFPQIYVLDPDHNVIELNADQLDE</sequence>
<dbReference type="GO" id="GO:0046872">
    <property type="term" value="F:metal ion binding"/>
    <property type="evidence" value="ECO:0007669"/>
    <property type="project" value="UniProtKB-KW"/>
</dbReference>
<dbReference type="Pfam" id="PF00903">
    <property type="entry name" value="Glyoxalase"/>
    <property type="match status" value="1"/>
</dbReference>
<dbReference type="PANTHER" id="PTHR21366">
    <property type="entry name" value="GLYOXALASE FAMILY PROTEIN"/>
    <property type="match status" value="1"/>
</dbReference>
<dbReference type="SUPFAM" id="SSF54593">
    <property type="entry name" value="Glyoxalase/Bleomycin resistance protein/Dihydroxybiphenyl dioxygenase"/>
    <property type="match status" value="1"/>
</dbReference>
<dbReference type="InterPro" id="IPR037523">
    <property type="entry name" value="VOC_core"/>
</dbReference>
<organism evidence="3 4">
    <name type="scientific">Paenibacillus rigui</name>
    <dbReference type="NCBI Taxonomy" id="554312"/>
    <lineage>
        <taxon>Bacteria</taxon>
        <taxon>Bacillati</taxon>
        <taxon>Bacillota</taxon>
        <taxon>Bacilli</taxon>
        <taxon>Bacillales</taxon>
        <taxon>Paenibacillaceae</taxon>
        <taxon>Paenibacillus</taxon>
    </lineage>
</organism>
<dbReference type="GO" id="GO:0004462">
    <property type="term" value="F:lactoylglutathione lyase activity"/>
    <property type="evidence" value="ECO:0007669"/>
    <property type="project" value="InterPro"/>
</dbReference>
<dbReference type="InterPro" id="IPR004360">
    <property type="entry name" value="Glyas_Fos-R_dOase_dom"/>
</dbReference>
<dbReference type="AlphaFoldDB" id="A0A229UWY3"/>
<evidence type="ECO:0000313" key="3">
    <source>
        <dbReference type="EMBL" id="OXM87675.1"/>
    </source>
</evidence>
<gene>
    <name evidence="3" type="ORF">CF651_04115</name>
</gene>
<feature type="domain" description="VOC" evidence="2">
    <location>
        <begin position="14"/>
        <end position="132"/>
    </location>
</feature>
<dbReference type="InterPro" id="IPR029068">
    <property type="entry name" value="Glyas_Bleomycin-R_OHBP_Dase"/>
</dbReference>